<dbReference type="InterPro" id="IPR006083">
    <property type="entry name" value="PRK/URK"/>
</dbReference>
<keyword evidence="10" id="KW-0067">ATP-binding</keyword>
<evidence type="ECO:0000256" key="7">
    <source>
        <dbReference type="ARBA" id="ARBA00022679"/>
    </source>
</evidence>
<dbReference type="PANTHER" id="PTHR10285">
    <property type="entry name" value="URIDINE KINASE"/>
    <property type="match status" value="1"/>
</dbReference>
<dbReference type="GO" id="GO:0019253">
    <property type="term" value="P:reductive pentose-phosphate cycle"/>
    <property type="evidence" value="ECO:0007669"/>
    <property type="project" value="UniProtKB-UniPathway"/>
</dbReference>
<gene>
    <name evidence="14" type="ORF">HaLaN_27417</name>
</gene>
<evidence type="ECO:0000313" key="14">
    <source>
        <dbReference type="EMBL" id="GFH28860.1"/>
    </source>
</evidence>
<dbReference type="GO" id="GO:0005524">
    <property type="term" value="F:ATP binding"/>
    <property type="evidence" value="ECO:0007669"/>
    <property type="project" value="UniProtKB-KW"/>
</dbReference>
<evidence type="ECO:0000256" key="11">
    <source>
        <dbReference type="ARBA" id="ARBA00031382"/>
    </source>
</evidence>
<sequence>MGFLGMQPAAWWCCVQILVIEGLHPFYDQRVRDLLDFKIYLDISDEIKFAWKIQRDMAERGHSLDSIKKSIEARKPDFDAYIDPQKKDADMVIQ</sequence>
<accession>A0A6A0A857</accession>
<evidence type="ECO:0000256" key="4">
    <source>
        <dbReference type="ARBA" id="ARBA00017837"/>
    </source>
</evidence>
<evidence type="ECO:0000256" key="9">
    <source>
        <dbReference type="ARBA" id="ARBA00022777"/>
    </source>
</evidence>
<keyword evidence="7" id="KW-0808">Transferase</keyword>
<evidence type="ECO:0000256" key="8">
    <source>
        <dbReference type="ARBA" id="ARBA00022741"/>
    </source>
</evidence>
<comment type="catalytic activity">
    <reaction evidence="12">
        <text>D-ribulose 5-phosphate + ATP = D-ribulose 1,5-bisphosphate + ADP + H(+)</text>
        <dbReference type="Rhea" id="RHEA:19365"/>
        <dbReference type="ChEBI" id="CHEBI:15378"/>
        <dbReference type="ChEBI" id="CHEBI:30616"/>
        <dbReference type="ChEBI" id="CHEBI:57870"/>
        <dbReference type="ChEBI" id="CHEBI:58121"/>
        <dbReference type="ChEBI" id="CHEBI:456216"/>
        <dbReference type="EC" id="2.7.1.19"/>
    </reaction>
</comment>
<dbReference type="InterPro" id="IPR027417">
    <property type="entry name" value="P-loop_NTPase"/>
</dbReference>
<dbReference type="InterPro" id="IPR006082">
    <property type="entry name" value="PRK"/>
</dbReference>
<evidence type="ECO:0000313" key="15">
    <source>
        <dbReference type="Proteomes" id="UP000485058"/>
    </source>
</evidence>
<comment type="caution">
    <text evidence="14">The sequence shown here is derived from an EMBL/GenBank/DDBJ whole genome shotgun (WGS) entry which is preliminary data.</text>
</comment>
<feature type="domain" description="Phosphoribulokinase/uridine kinase" evidence="13">
    <location>
        <begin position="16"/>
        <end position="94"/>
    </location>
</feature>
<keyword evidence="8" id="KW-0547">Nucleotide-binding</keyword>
<comment type="similarity">
    <text evidence="2">Belongs to the phosphoribulokinase family.</text>
</comment>
<organism evidence="14 15">
    <name type="scientific">Haematococcus lacustris</name>
    <name type="common">Green alga</name>
    <name type="synonym">Haematococcus pluvialis</name>
    <dbReference type="NCBI Taxonomy" id="44745"/>
    <lineage>
        <taxon>Eukaryota</taxon>
        <taxon>Viridiplantae</taxon>
        <taxon>Chlorophyta</taxon>
        <taxon>core chlorophytes</taxon>
        <taxon>Chlorophyceae</taxon>
        <taxon>CS clade</taxon>
        <taxon>Chlamydomonadales</taxon>
        <taxon>Haematococcaceae</taxon>
        <taxon>Haematococcus</taxon>
    </lineage>
</organism>
<comment type="pathway">
    <text evidence="1">Carbohydrate biosynthesis; Calvin cycle.</text>
</comment>
<name>A0A6A0A857_HAELA</name>
<dbReference type="GO" id="GO:0008974">
    <property type="term" value="F:phosphoribulokinase activity"/>
    <property type="evidence" value="ECO:0007669"/>
    <property type="project" value="UniProtKB-EC"/>
</dbReference>
<evidence type="ECO:0000256" key="3">
    <source>
        <dbReference type="ARBA" id="ARBA00012042"/>
    </source>
</evidence>
<reference evidence="14 15" key="1">
    <citation type="submission" date="2020-02" db="EMBL/GenBank/DDBJ databases">
        <title>Draft genome sequence of Haematococcus lacustris strain NIES-144.</title>
        <authorList>
            <person name="Morimoto D."/>
            <person name="Nakagawa S."/>
            <person name="Yoshida T."/>
            <person name="Sawayama S."/>
        </authorList>
    </citation>
    <scope>NUCLEOTIDE SEQUENCE [LARGE SCALE GENOMIC DNA]</scope>
    <source>
        <strain evidence="14 15">NIES-144</strain>
    </source>
</reference>
<dbReference type="UniPathway" id="UPA00116"/>
<keyword evidence="9 14" id="KW-0418">Kinase</keyword>
<dbReference type="EMBL" id="BLLF01004071">
    <property type="protein sequence ID" value="GFH28860.1"/>
    <property type="molecule type" value="Genomic_DNA"/>
</dbReference>
<dbReference type="PRINTS" id="PR00478">
    <property type="entry name" value="PHRIBLKINASE"/>
</dbReference>
<dbReference type="Pfam" id="PF00485">
    <property type="entry name" value="PRK"/>
    <property type="match status" value="1"/>
</dbReference>
<keyword evidence="5" id="KW-0602">Photosynthesis</keyword>
<dbReference type="Gene3D" id="3.40.50.300">
    <property type="entry name" value="P-loop containing nucleotide triphosphate hydrolases"/>
    <property type="match status" value="1"/>
</dbReference>
<dbReference type="EC" id="2.7.1.19" evidence="3"/>
<evidence type="ECO:0000256" key="1">
    <source>
        <dbReference type="ARBA" id="ARBA00005215"/>
    </source>
</evidence>
<dbReference type="Proteomes" id="UP000485058">
    <property type="component" value="Unassembled WGS sequence"/>
</dbReference>
<evidence type="ECO:0000259" key="13">
    <source>
        <dbReference type="Pfam" id="PF00485"/>
    </source>
</evidence>
<dbReference type="SUPFAM" id="SSF52540">
    <property type="entry name" value="P-loop containing nucleoside triphosphate hydrolases"/>
    <property type="match status" value="1"/>
</dbReference>
<keyword evidence="6" id="KW-0113">Calvin cycle</keyword>
<evidence type="ECO:0000256" key="6">
    <source>
        <dbReference type="ARBA" id="ARBA00022567"/>
    </source>
</evidence>
<proteinExistence type="inferred from homology"/>
<dbReference type="AlphaFoldDB" id="A0A6A0A857"/>
<keyword evidence="15" id="KW-1185">Reference proteome</keyword>
<protein>
    <recommendedName>
        <fullName evidence="4">Phosphoribulokinase, chloroplastic</fullName>
        <ecNumber evidence="3">2.7.1.19</ecNumber>
    </recommendedName>
    <alternativeName>
        <fullName evidence="11">Phosphopentokinase</fullName>
    </alternativeName>
</protein>
<evidence type="ECO:0000256" key="10">
    <source>
        <dbReference type="ARBA" id="ARBA00022840"/>
    </source>
</evidence>
<evidence type="ECO:0000256" key="12">
    <source>
        <dbReference type="ARBA" id="ARBA00047663"/>
    </source>
</evidence>
<feature type="non-terminal residue" evidence="14">
    <location>
        <position position="94"/>
    </location>
</feature>
<evidence type="ECO:0000256" key="5">
    <source>
        <dbReference type="ARBA" id="ARBA00022531"/>
    </source>
</evidence>
<evidence type="ECO:0000256" key="2">
    <source>
        <dbReference type="ARBA" id="ARBA00009719"/>
    </source>
</evidence>